<name>A0A382A7A0_9ZZZZ</name>
<dbReference type="InterPro" id="IPR011659">
    <property type="entry name" value="WD40"/>
</dbReference>
<accession>A0A382A7A0</accession>
<organism evidence="2">
    <name type="scientific">marine metagenome</name>
    <dbReference type="NCBI Taxonomy" id="408172"/>
    <lineage>
        <taxon>unclassified sequences</taxon>
        <taxon>metagenomes</taxon>
        <taxon>ecological metagenomes</taxon>
    </lineage>
</organism>
<proteinExistence type="inferred from homology"/>
<evidence type="ECO:0000256" key="1">
    <source>
        <dbReference type="ARBA" id="ARBA00009820"/>
    </source>
</evidence>
<dbReference type="SUPFAM" id="SSF82171">
    <property type="entry name" value="DPP6 N-terminal domain-like"/>
    <property type="match status" value="1"/>
</dbReference>
<evidence type="ECO:0000313" key="2">
    <source>
        <dbReference type="EMBL" id="SVA97415.1"/>
    </source>
</evidence>
<sequence>MKPIQKFATAAILCGVVLFQAISLQAETVREELAGSSFKLVHEAYANNNWELFVTAVNGKSSVNLTNTPDVNELYPQASPDGLRICFLVDSGKGRATVRSLWVMNSDGTGRKKVTDRARQQCWAPDSQTIAFLPQEYPKFNVTDYYTKGISFHHLPSGKTREHVNTKSLHHLYNISYAPNGKWIVATVHAGMGHRHTNLLIEANGSKVIDLGIGGCRPTFSPDGKYIAWGAGDHELAVVPIDIDSDKPRLGKKVFQVLDKQNKIYHVDWSPDGRFLSFSRGPNGKGDITKPGTYEAACEIVGVHAKGWDIFAVQVARGGSITIGHKPVYEWMPLTRNGHSNKESDWFLPPAAK</sequence>
<dbReference type="PANTHER" id="PTHR36842">
    <property type="entry name" value="PROTEIN TOLB HOMOLOG"/>
    <property type="match status" value="1"/>
</dbReference>
<dbReference type="EMBL" id="UINC01024214">
    <property type="protein sequence ID" value="SVA97415.1"/>
    <property type="molecule type" value="Genomic_DNA"/>
</dbReference>
<protein>
    <recommendedName>
        <fullName evidence="3">Dipeptidylpeptidase IV N-terminal domain-containing protein</fullName>
    </recommendedName>
</protein>
<gene>
    <name evidence="2" type="ORF">METZ01_LOCUS150269</name>
</gene>
<reference evidence="2" key="1">
    <citation type="submission" date="2018-05" db="EMBL/GenBank/DDBJ databases">
        <authorList>
            <person name="Lanie J.A."/>
            <person name="Ng W.-L."/>
            <person name="Kazmierczak K.M."/>
            <person name="Andrzejewski T.M."/>
            <person name="Davidsen T.M."/>
            <person name="Wayne K.J."/>
            <person name="Tettelin H."/>
            <person name="Glass J.I."/>
            <person name="Rusch D."/>
            <person name="Podicherti R."/>
            <person name="Tsui H.-C.T."/>
            <person name="Winkler M.E."/>
        </authorList>
    </citation>
    <scope>NUCLEOTIDE SEQUENCE</scope>
</reference>
<dbReference type="PANTHER" id="PTHR36842:SF1">
    <property type="entry name" value="PROTEIN TOLB"/>
    <property type="match status" value="1"/>
</dbReference>
<dbReference type="Pfam" id="PF07676">
    <property type="entry name" value="PD40"/>
    <property type="match status" value="1"/>
</dbReference>
<dbReference type="Gene3D" id="2.120.10.30">
    <property type="entry name" value="TolB, C-terminal domain"/>
    <property type="match status" value="1"/>
</dbReference>
<evidence type="ECO:0008006" key="3">
    <source>
        <dbReference type="Google" id="ProtNLM"/>
    </source>
</evidence>
<dbReference type="InterPro" id="IPR011042">
    <property type="entry name" value="6-blade_b-propeller_TolB-like"/>
</dbReference>
<dbReference type="AlphaFoldDB" id="A0A382A7A0"/>
<comment type="similarity">
    <text evidence="1">Belongs to the TolB family.</text>
</comment>